<dbReference type="Proteomes" id="UP001161017">
    <property type="component" value="Unassembled WGS sequence"/>
</dbReference>
<dbReference type="InterPro" id="IPR003694">
    <property type="entry name" value="NAD_synthase"/>
</dbReference>
<keyword evidence="5 7" id="KW-0067">ATP-binding</keyword>
<dbReference type="GO" id="GO:0005524">
    <property type="term" value="F:ATP binding"/>
    <property type="evidence" value="ECO:0007669"/>
    <property type="project" value="UniProtKB-UniRule"/>
</dbReference>
<reference evidence="9" key="1">
    <citation type="journal article" date="2023" name="Genome Biol. Evol.">
        <title>First Whole Genome Sequence and Flow Cytometry Genome Size Data for the Lichen-Forming Fungus Ramalina farinacea (Ascomycota).</title>
        <authorList>
            <person name="Llewellyn T."/>
            <person name="Mian S."/>
            <person name="Hill R."/>
            <person name="Leitch I.J."/>
            <person name="Gaya E."/>
        </authorList>
    </citation>
    <scope>NUCLEOTIDE SEQUENCE</scope>
    <source>
        <strain evidence="9">LIQ254RAFAR</strain>
    </source>
</reference>
<dbReference type="PIRSF" id="PIRSF006630">
    <property type="entry name" value="NADS_GAT"/>
    <property type="match status" value="1"/>
</dbReference>
<proteinExistence type="inferred from homology"/>
<dbReference type="FunFam" id="3.40.50.620:FF:000036">
    <property type="entry name" value="Glutamine-dependent NAD(+) synthetase"/>
    <property type="match status" value="1"/>
</dbReference>
<dbReference type="GO" id="GO:0009435">
    <property type="term" value="P:NAD+ biosynthetic process"/>
    <property type="evidence" value="ECO:0007669"/>
    <property type="project" value="UniProtKB-UniRule"/>
</dbReference>
<dbReference type="HAMAP" id="MF_02090">
    <property type="entry name" value="NadE_glutamine_dep"/>
    <property type="match status" value="1"/>
</dbReference>
<dbReference type="SUPFAM" id="SSF56317">
    <property type="entry name" value="Carbon-nitrogen hydrolase"/>
    <property type="match status" value="1"/>
</dbReference>
<name>A0AA43TW40_9LECA</name>
<comment type="caution">
    <text evidence="9">The sequence shown here is derived from an EMBL/GenBank/DDBJ whole genome shotgun (WGS) entry which is preliminary data.</text>
</comment>
<dbReference type="InterPro" id="IPR014729">
    <property type="entry name" value="Rossmann-like_a/b/a_fold"/>
</dbReference>
<dbReference type="Gene3D" id="3.40.50.620">
    <property type="entry name" value="HUPs"/>
    <property type="match status" value="1"/>
</dbReference>
<evidence type="ECO:0000256" key="7">
    <source>
        <dbReference type="PIRNR" id="PIRNR006630"/>
    </source>
</evidence>
<dbReference type="GO" id="GO:0004359">
    <property type="term" value="F:glutaminase activity"/>
    <property type="evidence" value="ECO:0007669"/>
    <property type="project" value="InterPro"/>
</dbReference>
<comment type="catalytic activity">
    <reaction evidence="7">
        <text>deamido-NAD(+) + L-glutamine + ATP + H2O = L-glutamate + AMP + diphosphate + NAD(+) + H(+)</text>
        <dbReference type="Rhea" id="RHEA:24384"/>
        <dbReference type="ChEBI" id="CHEBI:15377"/>
        <dbReference type="ChEBI" id="CHEBI:15378"/>
        <dbReference type="ChEBI" id="CHEBI:29985"/>
        <dbReference type="ChEBI" id="CHEBI:30616"/>
        <dbReference type="ChEBI" id="CHEBI:33019"/>
        <dbReference type="ChEBI" id="CHEBI:57540"/>
        <dbReference type="ChEBI" id="CHEBI:58359"/>
        <dbReference type="ChEBI" id="CHEBI:58437"/>
        <dbReference type="ChEBI" id="CHEBI:456215"/>
        <dbReference type="EC" id="6.3.5.1"/>
    </reaction>
</comment>
<keyword evidence="3 7" id="KW-0436">Ligase</keyword>
<evidence type="ECO:0000256" key="6">
    <source>
        <dbReference type="ARBA" id="ARBA00023027"/>
    </source>
</evidence>
<comment type="pathway">
    <text evidence="1 7">Cofactor biosynthesis; NAD(+) biosynthesis; NAD(+) from deamido-NAD(+) (L-Gln route): step 1/1.</text>
</comment>
<sequence>MRLITVSTCSLQQWSLAWEENRRRIVNAVSTAKEQGSSLLVTPELSVSGYSCEDHFLEPETQDIALEVLATIIADDVCEDILIDVGLPILHHGVLFNARCLFKDHKILLFRCKQDLANDDLFRETRWFAPWDRSRQNEKYVLSKELRAATGQDRVPIGASCIEADDCSLAAESCEELFTPKSPHISMGLNGIEILTNSSGSHHSLRKLDTRIELIVNATKKNGGVYIYSNQIGIDGQPRMMFDGSSMIVINGEVKALTSQFSLSDETVSAVVDLDEVTSHRSGSARRMQAIKEPLYPGIPLNASLTSKGEDIDPSIKLSPSIEVIYLAPEAEIALGPAAWLWSYLVKSRQSGFFLPLSGGIDSASTAVIVYSMCRMVAQNVKDGNEDVIKDLRRTCGEADGSNWLPEDPKEICNRLFHTCYMGSENSSKETRDRSQKLAESIGSFHFNADIDLIVAGFTTLFRKLWGFDLRYKVNGGKDAENIALQNIQARSRMVLSYLFAQTLTLVRKRSSGGTLLVLGSANVDETLRGYYTKYDCSSADVNPIASISKLDLRRFIKWAITNLELPVLTNFLSATPVAELVPLAAEMTDEQDMGLSYEELSIFGRLRRIERLGPFGMFQKCLVLFQDMTPRQVFEKVRRFNHYYGINRHKTETLTIGYHAEAYSPDSNRHDLRPILYPTLTWAYNKCWNVVERLEKAAGTEKP</sequence>
<dbReference type="PROSITE" id="PS50263">
    <property type="entry name" value="CN_HYDROLASE"/>
    <property type="match status" value="1"/>
</dbReference>
<dbReference type="Pfam" id="PF02540">
    <property type="entry name" value="NAD_synthase"/>
    <property type="match status" value="1"/>
</dbReference>
<dbReference type="SUPFAM" id="SSF52402">
    <property type="entry name" value="Adenine nucleotide alpha hydrolases-like"/>
    <property type="match status" value="1"/>
</dbReference>
<dbReference type="InterPro" id="IPR022310">
    <property type="entry name" value="NAD/GMP_synthase"/>
</dbReference>
<dbReference type="CDD" id="cd07570">
    <property type="entry name" value="GAT_Gln-NAD-synth"/>
    <property type="match status" value="1"/>
</dbReference>
<dbReference type="Pfam" id="PF00795">
    <property type="entry name" value="CN_hydrolase"/>
    <property type="match status" value="1"/>
</dbReference>
<organism evidence="9 10">
    <name type="scientific">Ramalina farinacea</name>
    <dbReference type="NCBI Taxonomy" id="258253"/>
    <lineage>
        <taxon>Eukaryota</taxon>
        <taxon>Fungi</taxon>
        <taxon>Dikarya</taxon>
        <taxon>Ascomycota</taxon>
        <taxon>Pezizomycotina</taxon>
        <taxon>Lecanoromycetes</taxon>
        <taxon>OSLEUM clade</taxon>
        <taxon>Lecanoromycetidae</taxon>
        <taxon>Lecanorales</taxon>
        <taxon>Lecanorineae</taxon>
        <taxon>Ramalinaceae</taxon>
        <taxon>Ramalina</taxon>
    </lineage>
</organism>
<keyword evidence="4 7" id="KW-0547">Nucleotide-binding</keyword>
<dbReference type="GO" id="GO:0005737">
    <property type="term" value="C:cytoplasm"/>
    <property type="evidence" value="ECO:0007669"/>
    <property type="project" value="InterPro"/>
</dbReference>
<dbReference type="CDD" id="cd00553">
    <property type="entry name" value="NAD_synthase"/>
    <property type="match status" value="1"/>
</dbReference>
<evidence type="ECO:0000313" key="9">
    <source>
        <dbReference type="EMBL" id="MDI1486422.1"/>
    </source>
</evidence>
<accession>A0AA43TW40</accession>
<evidence type="ECO:0000313" key="10">
    <source>
        <dbReference type="Proteomes" id="UP001161017"/>
    </source>
</evidence>
<evidence type="ECO:0000256" key="5">
    <source>
        <dbReference type="ARBA" id="ARBA00022840"/>
    </source>
</evidence>
<evidence type="ECO:0000259" key="8">
    <source>
        <dbReference type="PROSITE" id="PS50263"/>
    </source>
</evidence>
<feature type="domain" description="CN hydrolase" evidence="8">
    <location>
        <begin position="4"/>
        <end position="274"/>
    </location>
</feature>
<dbReference type="InterPro" id="IPR014445">
    <property type="entry name" value="Gln-dep_NAD_synthase"/>
</dbReference>
<evidence type="ECO:0000256" key="1">
    <source>
        <dbReference type="ARBA" id="ARBA00005188"/>
    </source>
</evidence>
<dbReference type="EMBL" id="JAPUFD010000003">
    <property type="protein sequence ID" value="MDI1486422.1"/>
    <property type="molecule type" value="Genomic_DNA"/>
</dbReference>
<keyword evidence="10" id="KW-1185">Reference proteome</keyword>
<dbReference type="PANTHER" id="PTHR23090:SF9">
    <property type="entry name" value="GLUTAMINE-DEPENDENT NAD(+) SYNTHETASE"/>
    <property type="match status" value="1"/>
</dbReference>
<evidence type="ECO:0000256" key="4">
    <source>
        <dbReference type="ARBA" id="ARBA00022741"/>
    </source>
</evidence>
<dbReference type="EC" id="6.3.5.1" evidence="7"/>
<dbReference type="GO" id="GO:0003952">
    <property type="term" value="F:NAD+ synthase (glutamine-hydrolyzing) activity"/>
    <property type="evidence" value="ECO:0007669"/>
    <property type="project" value="UniProtKB-UniRule"/>
</dbReference>
<gene>
    <name evidence="9" type="primary">QNS1</name>
    <name evidence="9" type="ORF">OHK93_005650</name>
</gene>
<comment type="similarity">
    <text evidence="2 7">In the C-terminal section; belongs to the NAD synthetase family.</text>
</comment>
<dbReference type="PANTHER" id="PTHR23090">
    <property type="entry name" value="NH 3 /GLUTAMINE-DEPENDENT NAD + SYNTHETASE"/>
    <property type="match status" value="1"/>
</dbReference>
<evidence type="ECO:0000256" key="3">
    <source>
        <dbReference type="ARBA" id="ARBA00022598"/>
    </source>
</evidence>
<dbReference type="Gene3D" id="3.60.110.10">
    <property type="entry name" value="Carbon-nitrogen hydrolase"/>
    <property type="match status" value="1"/>
</dbReference>
<dbReference type="InterPro" id="IPR003010">
    <property type="entry name" value="C-N_Hydrolase"/>
</dbReference>
<protein>
    <recommendedName>
        <fullName evidence="7">Glutamine-dependent NAD(+) synthetase</fullName>
        <ecNumber evidence="7">6.3.5.1</ecNumber>
    </recommendedName>
    <alternativeName>
        <fullName evidence="7">NAD(+) synthase [glutamine-hydrolyzing]</fullName>
    </alternativeName>
</protein>
<dbReference type="InterPro" id="IPR036526">
    <property type="entry name" value="C-N_Hydrolase_sf"/>
</dbReference>
<keyword evidence="6 7" id="KW-0520">NAD</keyword>
<evidence type="ECO:0000256" key="2">
    <source>
        <dbReference type="ARBA" id="ARBA00007145"/>
    </source>
</evidence>
<dbReference type="AlphaFoldDB" id="A0AA43TW40"/>